<evidence type="ECO:0000256" key="4">
    <source>
        <dbReference type="ARBA" id="ARBA00022989"/>
    </source>
</evidence>
<keyword evidence="5" id="KW-0297">G-protein coupled receptor</keyword>
<keyword evidence="2" id="KW-1003">Cell membrane</keyword>
<evidence type="ECO:0000256" key="10">
    <source>
        <dbReference type="SAM" id="Phobius"/>
    </source>
</evidence>
<dbReference type="GO" id="GO:0005886">
    <property type="term" value="C:plasma membrane"/>
    <property type="evidence" value="ECO:0007669"/>
    <property type="project" value="UniProtKB-SubCell"/>
</dbReference>
<evidence type="ECO:0000256" key="1">
    <source>
        <dbReference type="ARBA" id="ARBA00004651"/>
    </source>
</evidence>
<feature type="domain" description="G-protein coupled receptors family 3 profile" evidence="11">
    <location>
        <begin position="425"/>
        <end position="637"/>
    </location>
</feature>
<comment type="subcellular location">
    <subcellularLocation>
        <location evidence="1">Cell membrane</location>
        <topology evidence="1">Multi-pass membrane protein</topology>
    </subcellularLocation>
</comment>
<comment type="caution">
    <text evidence="12">The sequence shown here is derived from an EMBL/GenBank/DDBJ whole genome shotgun (WGS) entry which is preliminary data.</text>
</comment>
<evidence type="ECO:0000256" key="2">
    <source>
        <dbReference type="ARBA" id="ARBA00022475"/>
    </source>
</evidence>
<evidence type="ECO:0000256" key="3">
    <source>
        <dbReference type="ARBA" id="ARBA00022692"/>
    </source>
</evidence>
<evidence type="ECO:0000256" key="7">
    <source>
        <dbReference type="ARBA" id="ARBA00023170"/>
    </source>
</evidence>
<evidence type="ECO:0000256" key="6">
    <source>
        <dbReference type="ARBA" id="ARBA00023136"/>
    </source>
</evidence>
<keyword evidence="3 10" id="KW-0812">Transmembrane</keyword>
<reference evidence="12 13" key="1">
    <citation type="submission" date="2024-04" db="EMBL/GenBank/DDBJ databases">
        <authorList>
            <consortium name="Genoscope - CEA"/>
            <person name="William W."/>
        </authorList>
    </citation>
    <scope>NUCLEOTIDE SEQUENCE [LARGE SCALE GENOMIC DNA]</scope>
</reference>
<keyword evidence="7" id="KW-0675">Receptor</keyword>
<evidence type="ECO:0000256" key="9">
    <source>
        <dbReference type="ARBA" id="ARBA00023224"/>
    </source>
</evidence>
<accession>A0AAV2IEQ1</accession>
<feature type="transmembrane region" description="Helical" evidence="10">
    <location>
        <begin position="534"/>
        <end position="554"/>
    </location>
</feature>
<keyword evidence="8" id="KW-0325">Glycoprotein</keyword>
<dbReference type="SUPFAM" id="SSF53822">
    <property type="entry name" value="Periplasmic binding protein-like I"/>
    <property type="match status" value="1"/>
</dbReference>
<dbReference type="Pfam" id="PF00003">
    <property type="entry name" value="7tm_3"/>
    <property type="match status" value="1"/>
</dbReference>
<proteinExistence type="predicted"/>
<gene>
    <name evidence="12" type="ORF">GSLYS_00016726001</name>
</gene>
<evidence type="ECO:0000256" key="5">
    <source>
        <dbReference type="ARBA" id="ARBA00023040"/>
    </source>
</evidence>
<keyword evidence="9" id="KW-0807">Transducer</keyword>
<dbReference type="InterPro" id="IPR038550">
    <property type="entry name" value="GPCR_3_9-Cys_sf"/>
</dbReference>
<protein>
    <recommendedName>
        <fullName evidence="11">G-protein coupled receptors family 3 profile domain-containing protein</fullName>
    </recommendedName>
</protein>
<keyword evidence="6 10" id="KW-0472">Membrane</keyword>
<keyword evidence="13" id="KW-1185">Reference proteome</keyword>
<dbReference type="InterPro" id="IPR001828">
    <property type="entry name" value="ANF_lig-bd_rcpt"/>
</dbReference>
<feature type="transmembrane region" description="Helical" evidence="10">
    <location>
        <begin position="585"/>
        <end position="604"/>
    </location>
</feature>
<evidence type="ECO:0000256" key="8">
    <source>
        <dbReference type="ARBA" id="ARBA00023180"/>
    </source>
</evidence>
<dbReference type="Pfam" id="PF01094">
    <property type="entry name" value="ANF_receptor"/>
    <property type="match status" value="1"/>
</dbReference>
<evidence type="ECO:0000313" key="12">
    <source>
        <dbReference type="EMBL" id="CAL1543192.1"/>
    </source>
</evidence>
<feature type="transmembrane region" description="Helical" evidence="10">
    <location>
        <begin position="492"/>
        <end position="513"/>
    </location>
</feature>
<dbReference type="GO" id="GO:0004930">
    <property type="term" value="F:G protein-coupled receptor activity"/>
    <property type="evidence" value="ECO:0007669"/>
    <property type="project" value="UniProtKB-KW"/>
</dbReference>
<organism evidence="12 13">
    <name type="scientific">Lymnaea stagnalis</name>
    <name type="common">Great pond snail</name>
    <name type="synonym">Helix stagnalis</name>
    <dbReference type="NCBI Taxonomy" id="6523"/>
    <lineage>
        <taxon>Eukaryota</taxon>
        <taxon>Metazoa</taxon>
        <taxon>Spiralia</taxon>
        <taxon>Lophotrochozoa</taxon>
        <taxon>Mollusca</taxon>
        <taxon>Gastropoda</taxon>
        <taxon>Heterobranchia</taxon>
        <taxon>Euthyneura</taxon>
        <taxon>Panpulmonata</taxon>
        <taxon>Hygrophila</taxon>
        <taxon>Lymnaeoidea</taxon>
        <taxon>Lymnaeidae</taxon>
        <taxon>Lymnaea</taxon>
    </lineage>
</organism>
<dbReference type="InterPro" id="IPR028082">
    <property type="entry name" value="Peripla_BP_I"/>
</dbReference>
<feature type="transmembrane region" description="Helical" evidence="10">
    <location>
        <begin position="427"/>
        <end position="448"/>
    </location>
</feature>
<dbReference type="PANTHER" id="PTHR24060">
    <property type="entry name" value="METABOTROPIC GLUTAMATE RECEPTOR"/>
    <property type="match status" value="1"/>
</dbReference>
<dbReference type="InterPro" id="IPR017978">
    <property type="entry name" value="GPCR_3_C"/>
</dbReference>
<keyword evidence="4 10" id="KW-1133">Transmembrane helix</keyword>
<dbReference type="Proteomes" id="UP001497497">
    <property type="component" value="Unassembled WGS sequence"/>
</dbReference>
<dbReference type="Gene3D" id="3.40.50.2300">
    <property type="match status" value="2"/>
</dbReference>
<dbReference type="PROSITE" id="PS50259">
    <property type="entry name" value="G_PROTEIN_RECEP_F3_4"/>
    <property type="match status" value="1"/>
</dbReference>
<dbReference type="AlphaFoldDB" id="A0AAV2IEQ1"/>
<dbReference type="PRINTS" id="PR00248">
    <property type="entry name" value="GPCRMGR"/>
</dbReference>
<dbReference type="Gene3D" id="2.10.50.30">
    <property type="entry name" value="GPCR, family 3, nine cysteines domain"/>
    <property type="match status" value="1"/>
</dbReference>
<evidence type="ECO:0000259" key="11">
    <source>
        <dbReference type="PROSITE" id="PS50259"/>
    </source>
</evidence>
<evidence type="ECO:0000313" key="13">
    <source>
        <dbReference type="Proteomes" id="UP001497497"/>
    </source>
</evidence>
<dbReference type="InterPro" id="IPR000337">
    <property type="entry name" value="GPCR_3"/>
</dbReference>
<feature type="non-terminal residue" evidence="12">
    <location>
        <position position="637"/>
    </location>
</feature>
<sequence length="637" mass="72469">MGVVVSALADETSAVAHILGPIQKPSISHGIIPSALNAKIVYPTFKDLWPPYQIFALAVVGVLHGQKWDAFNVIFENTYPYQSAYTAMIYLLRTFDMCQTRKVEVSLENIFTGEQNLTAIVESILEDPQASRLIVVLGTYHLHFLLSIINRDIGGDGKLIWVGHGDWMTLAARKLAPLGSLSLMFDIHEDPHLRTYLLGLNASNPNPWFLGAMQDEFDCSDPSCIKEILGQVINSTKHLSGVIDSVNVFAHSLKAFLAKKCPGAAGTNATSCYLLYEHEFKKFINYVAFQGISTIIDFRRSSFNVKNMMIYQTHSRGASTIGHFKFEDQEKLEVKRINFTVYTIPKERLDPDTYCRIGCKVGEHRHSLSRCCWMCRRCESHEVVSSDGESCVSCPTLYWPYSADDNSTLLCRRIKPSYFRWETTTPAVLLGFSLTGIFFDLVLMCQYWRKRAHFIIKASSVEISMVQLIVIALGYLAIILALGRPTTIKCSLFVFLFMASFNVLYFTMLIKAIRVYRIFLNTRGRRKMTYTSQPVQIGIILSFCAAEVTRFLWINQFYSVESRSSQPDVLVEYVEIACYIPLEHMVPFSLFVLILLFWCSLFAFKTQNLPNHFKESRFVSMCVLTTLIMWAVLMPSY</sequence>
<feature type="transmembrane region" description="Helical" evidence="10">
    <location>
        <begin position="460"/>
        <end position="480"/>
    </location>
</feature>
<name>A0AAV2IEQ1_LYMST</name>
<feature type="transmembrane region" description="Helical" evidence="10">
    <location>
        <begin position="616"/>
        <end position="633"/>
    </location>
</feature>
<dbReference type="EMBL" id="CAXITT010000532">
    <property type="protein sequence ID" value="CAL1543192.1"/>
    <property type="molecule type" value="Genomic_DNA"/>
</dbReference>
<dbReference type="InterPro" id="IPR050726">
    <property type="entry name" value="mGluR"/>
</dbReference>